<accession>U5VTR7</accession>
<sequence length="79" mass="7781">MTTTSTPSMRAAVTVGHSGPGLGTRASRSRAMPLSAAAIAPRAGTPTTAHQEPACEAAASNASSSEVFPLPVSEVGCAE</sequence>
<reference evidence="2 3" key="1">
    <citation type="journal article" date="2014" name="J. Biotechnol.">
        <title>Complete genome sequence of the actinobacterium Actinoplanes friuliensis HAG 010964, producer of the lipopeptide antibiotic friulimycin.</title>
        <authorList>
            <person name="Ruckert C."/>
            <person name="Szczepanowski R."/>
            <person name="Albersmeier A."/>
            <person name="Goesmann A."/>
            <person name="Fischer N."/>
            <person name="Steinkamper A."/>
            <person name="Puhler A."/>
            <person name="Biener R."/>
            <person name="Schwartz D."/>
            <person name="Kalinowski J."/>
        </authorList>
    </citation>
    <scope>NUCLEOTIDE SEQUENCE [LARGE SCALE GENOMIC DNA]</scope>
    <source>
        <strain evidence="2 3">DSM 7358</strain>
    </source>
</reference>
<dbReference type="HOGENOM" id="CLU_2598120_0_0_11"/>
<protein>
    <submittedName>
        <fullName evidence="2">Uncharacterized protein</fullName>
    </submittedName>
</protein>
<organism evidence="2 3">
    <name type="scientific">Actinoplanes friuliensis DSM 7358</name>
    <dbReference type="NCBI Taxonomy" id="1246995"/>
    <lineage>
        <taxon>Bacteria</taxon>
        <taxon>Bacillati</taxon>
        <taxon>Actinomycetota</taxon>
        <taxon>Actinomycetes</taxon>
        <taxon>Micromonosporales</taxon>
        <taxon>Micromonosporaceae</taxon>
        <taxon>Actinoplanes</taxon>
    </lineage>
</organism>
<feature type="region of interest" description="Disordered" evidence="1">
    <location>
        <begin position="1"/>
        <end position="79"/>
    </location>
</feature>
<evidence type="ECO:0000313" key="2">
    <source>
        <dbReference type="EMBL" id="AGZ40264.1"/>
    </source>
</evidence>
<dbReference type="Proteomes" id="UP000017746">
    <property type="component" value="Chromosome"/>
</dbReference>
<keyword evidence="3" id="KW-1185">Reference proteome</keyword>
<evidence type="ECO:0000313" key="3">
    <source>
        <dbReference type="Proteomes" id="UP000017746"/>
    </source>
</evidence>
<evidence type="ECO:0000256" key="1">
    <source>
        <dbReference type="SAM" id="MobiDB-lite"/>
    </source>
</evidence>
<dbReference type="AlphaFoldDB" id="U5VTR7"/>
<name>U5VTR7_9ACTN</name>
<dbReference type="EMBL" id="CP006272">
    <property type="protein sequence ID" value="AGZ40264.1"/>
    <property type="molecule type" value="Genomic_DNA"/>
</dbReference>
<dbReference type="KEGG" id="afs:AFR_09875"/>
<proteinExistence type="predicted"/>
<gene>
    <name evidence="2" type="ORF">AFR_09875</name>
</gene>